<evidence type="ECO:0000256" key="3">
    <source>
        <dbReference type="ARBA" id="ARBA00022692"/>
    </source>
</evidence>
<protein>
    <recommendedName>
        <fullName evidence="9">DUF445 family protein</fullName>
    </recommendedName>
</protein>
<accession>A0A1B7KPR1</accession>
<evidence type="ECO:0000256" key="1">
    <source>
        <dbReference type="ARBA" id="ARBA00004308"/>
    </source>
</evidence>
<dbReference type="RefSeq" id="WP_064552585.1">
    <property type="nucleotide sequence ID" value="NZ_LXMA01000038.1"/>
</dbReference>
<dbReference type="PANTHER" id="PTHR35791:SF1">
    <property type="entry name" value="UPF0754 MEMBRANE PROTEIN YHEB"/>
    <property type="match status" value="1"/>
</dbReference>
<keyword evidence="5 6" id="KW-0472">Membrane</keyword>
<sequence>MGTIFYLLFMIVVGAIIGGVTNSLAIKMLFRPHHPVYMFGKRLPFTPGLIPKRREELAEQLGKMVVEHLLTPEGIRRKLMTNEWTDGAVEQVQQFVETWLSRGRTVRRVLEQMGIRQPEELIRTKAVQWLDKVYEQGMEPMRSKAIRDVFPDEVQKKIEARIGDLANYIADRALDYFQSEEGKQRIAKMIDEFFSGRGMFGNMLQMFLGNANLVDKVQPEIIKFFRHSGTRELFAQLLFNEWNKLTSYPFAVVEELIGKERIRRSLRCLIISAVERDDFLARSLAELIAPYRERIMNEWIPKAVAAGGRWISDQVEAIIERLQLADIVRFEVESFSVERLEEMILSISRREFKMITYLGALLGGIIGFFQGIIGLWL</sequence>
<name>A0A1B7KPR1_PARTM</name>
<evidence type="ECO:0000256" key="6">
    <source>
        <dbReference type="SAM" id="Phobius"/>
    </source>
</evidence>
<evidence type="ECO:0000256" key="2">
    <source>
        <dbReference type="ARBA" id="ARBA00008053"/>
    </source>
</evidence>
<comment type="caution">
    <text evidence="7">The sequence shown here is derived from an EMBL/GenBank/DDBJ whole genome shotgun (WGS) entry which is preliminary data.</text>
</comment>
<dbReference type="Pfam" id="PF04286">
    <property type="entry name" value="DUF445"/>
    <property type="match status" value="1"/>
</dbReference>
<dbReference type="GO" id="GO:0012505">
    <property type="term" value="C:endomembrane system"/>
    <property type="evidence" value="ECO:0007669"/>
    <property type="project" value="UniProtKB-SubCell"/>
</dbReference>
<feature type="transmembrane region" description="Helical" evidence="6">
    <location>
        <begin position="6"/>
        <end position="30"/>
    </location>
</feature>
<keyword evidence="4 6" id="KW-1133">Transmembrane helix</keyword>
<proteinExistence type="inferred from homology"/>
<dbReference type="PANTHER" id="PTHR35791">
    <property type="entry name" value="UPF0754 MEMBRANE PROTEIN YHEB"/>
    <property type="match status" value="1"/>
</dbReference>
<comment type="similarity">
    <text evidence="2">Belongs to the UPF0754 family.</text>
</comment>
<dbReference type="PIRSF" id="PIRSF032178">
    <property type="entry name" value="UCP032178"/>
    <property type="match status" value="1"/>
</dbReference>
<dbReference type="Proteomes" id="UP000078290">
    <property type="component" value="Unassembled WGS sequence"/>
</dbReference>
<reference evidence="8" key="1">
    <citation type="submission" date="2016-05" db="EMBL/GenBank/DDBJ databases">
        <authorList>
            <person name="Wang W."/>
            <person name="Zhu L."/>
        </authorList>
    </citation>
    <scope>NUCLEOTIDE SEQUENCE [LARGE SCALE GENOMIC DNA]</scope>
    <source>
        <strain evidence="8">W-2</strain>
    </source>
</reference>
<evidence type="ECO:0000256" key="5">
    <source>
        <dbReference type="ARBA" id="ARBA00023136"/>
    </source>
</evidence>
<evidence type="ECO:0000313" key="7">
    <source>
        <dbReference type="EMBL" id="OAT72084.1"/>
    </source>
</evidence>
<evidence type="ECO:0000256" key="4">
    <source>
        <dbReference type="ARBA" id="ARBA00022989"/>
    </source>
</evidence>
<dbReference type="InterPro" id="IPR016991">
    <property type="entry name" value="UCP032178"/>
</dbReference>
<keyword evidence="3 6" id="KW-0812">Transmembrane</keyword>
<evidence type="ECO:0000313" key="8">
    <source>
        <dbReference type="Proteomes" id="UP000078290"/>
    </source>
</evidence>
<dbReference type="EMBL" id="LXMA01000038">
    <property type="protein sequence ID" value="OAT72084.1"/>
    <property type="molecule type" value="Genomic_DNA"/>
</dbReference>
<feature type="transmembrane region" description="Helical" evidence="6">
    <location>
        <begin position="355"/>
        <end position="376"/>
    </location>
</feature>
<organism evidence="7 8">
    <name type="scientific">Parageobacillus thermoglucosidasius</name>
    <name type="common">Geobacillus thermoglucosidasius</name>
    <dbReference type="NCBI Taxonomy" id="1426"/>
    <lineage>
        <taxon>Bacteria</taxon>
        <taxon>Bacillati</taxon>
        <taxon>Bacillota</taxon>
        <taxon>Bacilli</taxon>
        <taxon>Bacillales</taxon>
        <taxon>Anoxybacillaceae</taxon>
        <taxon>Parageobacillus</taxon>
    </lineage>
</organism>
<gene>
    <name evidence="7" type="ORF">A7K69_11835</name>
</gene>
<dbReference type="AlphaFoldDB" id="A0A1B7KPR1"/>
<comment type="subcellular location">
    <subcellularLocation>
        <location evidence="1">Endomembrane system</location>
    </subcellularLocation>
</comment>
<dbReference type="InterPro" id="IPR007383">
    <property type="entry name" value="DUF445"/>
</dbReference>
<evidence type="ECO:0008006" key="9">
    <source>
        <dbReference type="Google" id="ProtNLM"/>
    </source>
</evidence>
<dbReference type="OrthoDB" id="9787430at2"/>